<sequence>MRFRFEKTFVTIRTELLAHFTEHGMPPDAALDCNVPGGKLSRRNSVVDIVKILKGRLLIDDEYLKAAVLGWSIGFLQAVFLVSDDFMDGSISRRGQLCWYCRDDVGTIAIKDALLLEGIIYRMLHAHFRDLIYEVTHMTEMGQLVDLITAPQNKVDLSKFSLDRHRLIVTYKTAFYSFYLPISMAMLICGISSDPSDPSDPYKLASRILLPLGEYFQLQDDYLNFVGTPEQIGKVGTDIVDNKCSWCINVALNANYGRKNPECERCVKDVLEEVGIHARYEEYEDTHGRISALIDELPEIWSMPGEAAVRREVFRTFLENFYKRKK</sequence>
<dbReference type="PROSITE" id="PS00723">
    <property type="entry name" value="POLYPRENYL_SYNTHASE_1"/>
    <property type="match status" value="1"/>
</dbReference>
<evidence type="ECO:0000256" key="5">
    <source>
        <dbReference type="ARBA" id="ARBA00022723"/>
    </source>
</evidence>
<dbReference type="AlphaFoldDB" id="W4JZ48"/>
<keyword evidence="4 11" id="KW-0808">Transferase</keyword>
<organism evidence="12 13">
    <name type="scientific">Heterobasidion irregulare (strain TC 32-1)</name>
    <dbReference type="NCBI Taxonomy" id="747525"/>
    <lineage>
        <taxon>Eukaryota</taxon>
        <taxon>Fungi</taxon>
        <taxon>Dikarya</taxon>
        <taxon>Basidiomycota</taxon>
        <taxon>Agaricomycotina</taxon>
        <taxon>Agaricomycetes</taxon>
        <taxon>Russulales</taxon>
        <taxon>Bondarzewiaceae</taxon>
        <taxon>Heterobasidion</taxon>
        <taxon>Heterobasidion annosum species complex</taxon>
    </lineage>
</organism>
<dbReference type="eggNOG" id="KOG0711">
    <property type="taxonomic scope" value="Eukaryota"/>
</dbReference>
<dbReference type="InterPro" id="IPR039702">
    <property type="entry name" value="FPS1-like"/>
</dbReference>
<evidence type="ECO:0000256" key="6">
    <source>
        <dbReference type="ARBA" id="ARBA00022842"/>
    </source>
</evidence>
<dbReference type="GO" id="GO:0045337">
    <property type="term" value="P:farnesyl diphosphate biosynthetic process"/>
    <property type="evidence" value="ECO:0007669"/>
    <property type="project" value="TreeGrafter"/>
</dbReference>
<evidence type="ECO:0000256" key="2">
    <source>
        <dbReference type="ARBA" id="ARBA00012439"/>
    </source>
</evidence>
<dbReference type="GO" id="GO:0004337">
    <property type="term" value="F:(2E,6E)-farnesyl diphosphate synthase activity"/>
    <property type="evidence" value="ECO:0007669"/>
    <property type="project" value="UniProtKB-EC"/>
</dbReference>
<dbReference type="GeneID" id="20666954"/>
<accession>W4JZ48</accession>
<dbReference type="HOGENOM" id="CLU_028376_1_0_1"/>
<dbReference type="PANTHER" id="PTHR11525:SF0">
    <property type="entry name" value="FARNESYL PYROPHOSPHATE SYNTHASE"/>
    <property type="match status" value="1"/>
</dbReference>
<dbReference type="SFLD" id="SFLDS00005">
    <property type="entry name" value="Isoprenoid_Synthase_Type_I"/>
    <property type="match status" value="1"/>
</dbReference>
<dbReference type="Pfam" id="PF00348">
    <property type="entry name" value="polyprenyl_synt"/>
    <property type="match status" value="1"/>
</dbReference>
<dbReference type="Gene3D" id="1.10.600.10">
    <property type="entry name" value="Farnesyl Diphosphate Synthase"/>
    <property type="match status" value="1"/>
</dbReference>
<dbReference type="GO" id="GO:0004161">
    <property type="term" value="F:dimethylallyltranstransferase activity"/>
    <property type="evidence" value="ECO:0007669"/>
    <property type="project" value="UniProtKB-EC"/>
</dbReference>
<evidence type="ECO:0000256" key="8">
    <source>
        <dbReference type="ARBA" id="ARBA00032424"/>
    </source>
</evidence>
<dbReference type="Proteomes" id="UP000030671">
    <property type="component" value="Unassembled WGS sequence"/>
</dbReference>
<keyword evidence="5" id="KW-0479">Metal-binding</keyword>
<comment type="similarity">
    <text evidence="11">Belongs to the FPP/GGPP synthase family.</text>
</comment>
<evidence type="ECO:0000256" key="7">
    <source>
        <dbReference type="ARBA" id="ARBA00032380"/>
    </source>
</evidence>
<protein>
    <recommendedName>
        <fullName evidence="10">(2E,6E)-farnesyl diphosphate synthase</fullName>
        <ecNumber evidence="3">2.5.1.1</ecNumber>
        <ecNumber evidence="2">2.5.1.10</ecNumber>
    </recommendedName>
    <alternativeName>
        <fullName evidence="9">Dimethylallyltranstransferase</fullName>
    </alternativeName>
    <alternativeName>
        <fullName evidence="8">Farnesyl diphosphate synthase</fullName>
    </alternativeName>
    <alternativeName>
        <fullName evidence="7">Geranyltranstransferase</fullName>
    </alternativeName>
</protein>
<dbReference type="InterPro" id="IPR008949">
    <property type="entry name" value="Isoprenoid_synthase_dom_sf"/>
</dbReference>
<name>W4JZ48_HETIT</name>
<proteinExistence type="inferred from homology"/>
<dbReference type="InterPro" id="IPR000092">
    <property type="entry name" value="Polyprenyl_synt"/>
</dbReference>
<dbReference type="PROSITE" id="PS00444">
    <property type="entry name" value="POLYPRENYL_SYNTHASE_2"/>
    <property type="match status" value="1"/>
</dbReference>
<dbReference type="SUPFAM" id="SSF48576">
    <property type="entry name" value="Terpenoid synthases"/>
    <property type="match status" value="1"/>
</dbReference>
<dbReference type="EC" id="2.5.1.10" evidence="2"/>
<dbReference type="GO" id="GO:0005737">
    <property type="term" value="C:cytoplasm"/>
    <property type="evidence" value="ECO:0007669"/>
    <property type="project" value="TreeGrafter"/>
</dbReference>
<dbReference type="OrthoDB" id="10257492at2759"/>
<evidence type="ECO:0000256" key="11">
    <source>
        <dbReference type="RuleBase" id="RU004466"/>
    </source>
</evidence>
<gene>
    <name evidence="12" type="ORF">HETIRDRAFT_126754</name>
</gene>
<comment type="cofactor">
    <cofactor evidence="1">
        <name>Mg(2+)</name>
        <dbReference type="ChEBI" id="CHEBI:18420"/>
    </cofactor>
</comment>
<evidence type="ECO:0000256" key="4">
    <source>
        <dbReference type="ARBA" id="ARBA00022679"/>
    </source>
</evidence>
<evidence type="ECO:0000313" key="12">
    <source>
        <dbReference type="EMBL" id="ETW78156.1"/>
    </source>
</evidence>
<dbReference type="InParanoid" id="W4JZ48"/>
<keyword evidence="13" id="KW-1185">Reference proteome</keyword>
<dbReference type="STRING" id="747525.W4JZ48"/>
<dbReference type="InterPro" id="IPR033749">
    <property type="entry name" value="Polyprenyl_synt_CS"/>
</dbReference>
<evidence type="ECO:0000256" key="3">
    <source>
        <dbReference type="ARBA" id="ARBA00012833"/>
    </source>
</evidence>
<dbReference type="PANTHER" id="PTHR11525">
    <property type="entry name" value="FARNESYL-PYROPHOSPHATE SYNTHETASE"/>
    <property type="match status" value="1"/>
</dbReference>
<dbReference type="EC" id="2.5.1.1" evidence="3"/>
<evidence type="ECO:0000256" key="1">
    <source>
        <dbReference type="ARBA" id="ARBA00001946"/>
    </source>
</evidence>
<evidence type="ECO:0000313" key="13">
    <source>
        <dbReference type="Proteomes" id="UP000030671"/>
    </source>
</evidence>
<reference evidence="12 13" key="1">
    <citation type="journal article" date="2012" name="New Phytol.">
        <title>Insight into trade-off between wood decay and parasitism from the genome of a fungal forest pathogen.</title>
        <authorList>
            <person name="Olson A."/>
            <person name="Aerts A."/>
            <person name="Asiegbu F."/>
            <person name="Belbahri L."/>
            <person name="Bouzid O."/>
            <person name="Broberg A."/>
            <person name="Canback B."/>
            <person name="Coutinho P.M."/>
            <person name="Cullen D."/>
            <person name="Dalman K."/>
            <person name="Deflorio G."/>
            <person name="van Diepen L.T."/>
            <person name="Dunand C."/>
            <person name="Duplessis S."/>
            <person name="Durling M."/>
            <person name="Gonthier P."/>
            <person name="Grimwood J."/>
            <person name="Fossdal C.G."/>
            <person name="Hansson D."/>
            <person name="Henrissat B."/>
            <person name="Hietala A."/>
            <person name="Himmelstrand K."/>
            <person name="Hoffmeister D."/>
            <person name="Hogberg N."/>
            <person name="James T.Y."/>
            <person name="Karlsson M."/>
            <person name="Kohler A."/>
            <person name="Kues U."/>
            <person name="Lee Y.H."/>
            <person name="Lin Y.C."/>
            <person name="Lind M."/>
            <person name="Lindquist E."/>
            <person name="Lombard V."/>
            <person name="Lucas S."/>
            <person name="Lunden K."/>
            <person name="Morin E."/>
            <person name="Murat C."/>
            <person name="Park J."/>
            <person name="Raffaello T."/>
            <person name="Rouze P."/>
            <person name="Salamov A."/>
            <person name="Schmutz J."/>
            <person name="Solheim H."/>
            <person name="Stahlberg J."/>
            <person name="Velez H."/>
            <person name="de Vries R.P."/>
            <person name="Wiebenga A."/>
            <person name="Woodward S."/>
            <person name="Yakovlev I."/>
            <person name="Garbelotto M."/>
            <person name="Martin F."/>
            <person name="Grigoriev I.V."/>
            <person name="Stenlid J."/>
        </authorList>
    </citation>
    <scope>NUCLEOTIDE SEQUENCE [LARGE SCALE GENOMIC DNA]</scope>
    <source>
        <strain evidence="12 13">TC 32-1</strain>
    </source>
</reference>
<dbReference type="RefSeq" id="XP_009550153.1">
    <property type="nucleotide sequence ID" value="XM_009551858.1"/>
</dbReference>
<dbReference type="EMBL" id="KI925462">
    <property type="protein sequence ID" value="ETW78156.1"/>
    <property type="molecule type" value="Genomic_DNA"/>
</dbReference>
<evidence type="ECO:0000256" key="9">
    <source>
        <dbReference type="ARBA" id="ARBA00032448"/>
    </source>
</evidence>
<dbReference type="KEGG" id="hir:HETIRDRAFT_126754"/>
<keyword evidence="6" id="KW-0460">Magnesium</keyword>
<dbReference type="GO" id="GO:0046872">
    <property type="term" value="F:metal ion binding"/>
    <property type="evidence" value="ECO:0007669"/>
    <property type="project" value="UniProtKB-KW"/>
</dbReference>
<evidence type="ECO:0000256" key="10">
    <source>
        <dbReference type="ARBA" id="ARBA00032873"/>
    </source>
</evidence>